<dbReference type="SUPFAM" id="SSF55821">
    <property type="entry name" value="YrdC/RibB"/>
    <property type="match status" value="1"/>
</dbReference>
<organism evidence="11">
    <name type="scientific">mine drainage metagenome</name>
    <dbReference type="NCBI Taxonomy" id="410659"/>
    <lineage>
        <taxon>unclassified sequences</taxon>
        <taxon>metagenomes</taxon>
        <taxon>ecological metagenomes</taxon>
    </lineage>
</organism>
<dbReference type="GO" id="GO:0046872">
    <property type="term" value="F:metal ion binding"/>
    <property type="evidence" value="ECO:0007669"/>
    <property type="project" value="UniProtKB-KW"/>
</dbReference>
<dbReference type="SUPFAM" id="SSF142695">
    <property type="entry name" value="RibA-like"/>
    <property type="match status" value="1"/>
</dbReference>
<evidence type="ECO:0000313" key="11">
    <source>
        <dbReference type="EMBL" id="EQD46246.1"/>
    </source>
</evidence>
<evidence type="ECO:0000256" key="3">
    <source>
        <dbReference type="ARBA" id="ARBA00005104"/>
    </source>
</evidence>
<dbReference type="PANTHER" id="PTHR21327:SF34">
    <property type="entry name" value="3,4-DIHYDROXY-2-BUTANONE 4-PHOSPHATE SYNTHASE"/>
    <property type="match status" value="1"/>
</dbReference>
<evidence type="ECO:0000256" key="4">
    <source>
        <dbReference type="ARBA" id="ARBA00005520"/>
    </source>
</evidence>
<evidence type="ECO:0000256" key="8">
    <source>
        <dbReference type="ARBA" id="ARBA00023211"/>
    </source>
</evidence>
<dbReference type="InterPro" id="IPR032677">
    <property type="entry name" value="GTP_cyclohydro_II"/>
</dbReference>
<comment type="similarity">
    <text evidence="4">In the N-terminal section; belongs to the DHBP synthase family.</text>
</comment>
<name>T0ZDN9_9ZZZZ</name>
<dbReference type="InterPro" id="IPR036144">
    <property type="entry name" value="RibA-like_sf"/>
</dbReference>
<evidence type="ECO:0000256" key="7">
    <source>
        <dbReference type="ARBA" id="ARBA00022842"/>
    </source>
</evidence>
<comment type="pathway">
    <text evidence="3">Cofactor biosynthesis; riboflavin biosynthesis.</text>
</comment>
<protein>
    <submittedName>
        <fullName evidence="11">Bifunctional 3,4-dihydroxy-2-butanone 4-phosphate synthase/GTP cyclohydrolase II-like protein</fullName>
    </submittedName>
</protein>
<dbReference type="UniPathway" id="UPA00275"/>
<dbReference type="GO" id="GO:0005829">
    <property type="term" value="C:cytosol"/>
    <property type="evidence" value="ECO:0007669"/>
    <property type="project" value="TreeGrafter"/>
</dbReference>
<reference evidence="11" key="2">
    <citation type="journal article" date="2014" name="ISME J.">
        <title>Microbial stratification in low pH oxic and suboxic macroscopic growths along an acid mine drainage.</title>
        <authorList>
            <person name="Mendez-Garcia C."/>
            <person name="Mesa V."/>
            <person name="Sprenger R.R."/>
            <person name="Richter M."/>
            <person name="Diez M.S."/>
            <person name="Solano J."/>
            <person name="Bargiela R."/>
            <person name="Golyshina O.V."/>
            <person name="Manteca A."/>
            <person name="Ramos J.L."/>
            <person name="Gallego J.R."/>
            <person name="Llorente I."/>
            <person name="Martins Dos Santos V.A."/>
            <person name="Jensen O.N."/>
            <person name="Pelaez A.I."/>
            <person name="Sanchez J."/>
            <person name="Ferrer M."/>
        </authorList>
    </citation>
    <scope>NUCLEOTIDE SEQUENCE</scope>
</reference>
<keyword evidence="6" id="KW-0479">Metal-binding</keyword>
<dbReference type="Pfam" id="PF00926">
    <property type="entry name" value="DHBP_synthase"/>
    <property type="match status" value="1"/>
</dbReference>
<evidence type="ECO:0000259" key="10">
    <source>
        <dbReference type="Pfam" id="PF00925"/>
    </source>
</evidence>
<dbReference type="GO" id="GO:0003935">
    <property type="term" value="F:GTP cyclohydrolase II activity"/>
    <property type="evidence" value="ECO:0007669"/>
    <property type="project" value="TreeGrafter"/>
</dbReference>
<evidence type="ECO:0000256" key="2">
    <source>
        <dbReference type="ARBA" id="ARBA00001946"/>
    </source>
</evidence>
<keyword evidence="9" id="KW-0456">Lyase</keyword>
<dbReference type="InterPro" id="IPR017945">
    <property type="entry name" value="DHBP_synth_RibB-like_a/b_dom"/>
</dbReference>
<feature type="non-terminal residue" evidence="11">
    <location>
        <position position="1"/>
    </location>
</feature>
<dbReference type="Gene3D" id="3.90.870.10">
    <property type="entry name" value="DHBP synthase"/>
    <property type="match status" value="1"/>
</dbReference>
<evidence type="ECO:0000256" key="6">
    <source>
        <dbReference type="ARBA" id="ARBA00022723"/>
    </source>
</evidence>
<keyword evidence="5" id="KW-0686">Riboflavin biosynthesis</keyword>
<keyword evidence="7" id="KW-0460">Magnesium</keyword>
<keyword evidence="11" id="KW-0378">Hydrolase</keyword>
<proteinExistence type="inferred from homology"/>
<accession>T0ZDN9</accession>
<evidence type="ECO:0000256" key="1">
    <source>
        <dbReference type="ARBA" id="ARBA00001936"/>
    </source>
</evidence>
<keyword evidence="8" id="KW-0464">Manganese</keyword>
<evidence type="ECO:0000256" key="9">
    <source>
        <dbReference type="ARBA" id="ARBA00023239"/>
    </source>
</evidence>
<comment type="caution">
    <text evidence="11">The sequence shown here is derived from an EMBL/GenBank/DDBJ whole genome shotgun (WGS) entry which is preliminary data.</text>
</comment>
<dbReference type="Pfam" id="PF00925">
    <property type="entry name" value="GTP_cyclohydro2"/>
    <property type="match status" value="1"/>
</dbReference>
<sequence>ESHRTAFTVSVDAVAGTTTGVSSSDRAQTIRTLARPDSRATDFTRPGHIFPLRARRGGVLVRTGHTEAAVDLCRLAAMQPVGVICELMNDDGSMARRQDLHAFAVRHELKIGTIADLIRYRLRNERSVLRVAEQPVQTEFGEFRLYAYQDRVVDEVHLALVRGEIETDVRPLVRVHVADPLRDLLGIRADPLAWTLRAAMERIARAGSGVIVILREREAPNDLLDALRSLTPPAGSDATARAARRDGQVLKTFGIGAQILKDLGVKRMRVLSAPKQIHGIAAFGLEIDSYVGEDA</sequence>
<dbReference type="EMBL" id="AUZX01010783">
    <property type="protein sequence ID" value="EQD46246.1"/>
    <property type="molecule type" value="Genomic_DNA"/>
</dbReference>
<feature type="domain" description="GTP cyclohydrolase II" evidence="10">
    <location>
        <begin position="130"/>
        <end position="291"/>
    </location>
</feature>
<comment type="cofactor">
    <cofactor evidence="2">
        <name>Mg(2+)</name>
        <dbReference type="ChEBI" id="CHEBI:18420"/>
    </cofactor>
</comment>
<dbReference type="GO" id="GO:0008686">
    <property type="term" value="F:3,4-dihydroxy-2-butanone-4-phosphate synthase activity"/>
    <property type="evidence" value="ECO:0007669"/>
    <property type="project" value="InterPro"/>
</dbReference>
<dbReference type="GO" id="GO:0009231">
    <property type="term" value="P:riboflavin biosynthetic process"/>
    <property type="evidence" value="ECO:0007669"/>
    <property type="project" value="UniProtKB-UniPathway"/>
</dbReference>
<dbReference type="AlphaFoldDB" id="T0ZDN9"/>
<dbReference type="PIRSF" id="PIRSF001259">
    <property type="entry name" value="RibA"/>
    <property type="match status" value="1"/>
</dbReference>
<dbReference type="PANTHER" id="PTHR21327">
    <property type="entry name" value="GTP CYCLOHYDROLASE II-RELATED"/>
    <property type="match status" value="1"/>
</dbReference>
<evidence type="ECO:0000256" key="5">
    <source>
        <dbReference type="ARBA" id="ARBA00022619"/>
    </source>
</evidence>
<comment type="cofactor">
    <cofactor evidence="1">
        <name>Mn(2+)</name>
        <dbReference type="ChEBI" id="CHEBI:29035"/>
    </cofactor>
</comment>
<gene>
    <name evidence="11" type="ORF">B1A_14681</name>
</gene>
<dbReference type="InterPro" id="IPR000422">
    <property type="entry name" value="DHBP_synthase_RibB"/>
</dbReference>
<dbReference type="Gene3D" id="3.40.50.10990">
    <property type="entry name" value="GTP cyclohydrolase II"/>
    <property type="match status" value="1"/>
</dbReference>
<reference evidence="11" key="1">
    <citation type="submission" date="2013-08" db="EMBL/GenBank/DDBJ databases">
        <authorList>
            <person name="Mendez C."/>
            <person name="Richter M."/>
            <person name="Ferrer M."/>
            <person name="Sanchez J."/>
        </authorList>
    </citation>
    <scope>NUCLEOTIDE SEQUENCE</scope>
</reference>